<dbReference type="Proteomes" id="UP000248340">
    <property type="component" value="Unassembled WGS sequence"/>
</dbReference>
<keyword evidence="2" id="KW-1185">Reference proteome</keyword>
<dbReference type="RefSeq" id="XP_025493217.1">
    <property type="nucleotide sequence ID" value="XM_025641261.1"/>
</dbReference>
<sequence>MENSMAHKPLFFLIRVKFSSICLQSVGPSPPLPLPLSFLFGSSPSKSMLGHDLPECVIFPFPSPQLFATAHALVGHTVACLGNLCHLAFFSNPNRNSILVRSSPRLNAWSAWHVVHLLSEPQPVSNHLLYCSDVVHVFLHCPSSCYTID</sequence>
<evidence type="ECO:0000313" key="1">
    <source>
        <dbReference type="EMBL" id="PYH83017.1"/>
    </source>
</evidence>
<protein>
    <submittedName>
        <fullName evidence="1">Uncharacterized protein</fullName>
    </submittedName>
</protein>
<dbReference type="VEuPathDB" id="FungiDB:BO82DRAFT_49733"/>
<dbReference type="EMBL" id="KZ821692">
    <property type="protein sequence ID" value="PYH83017.1"/>
    <property type="molecule type" value="Genomic_DNA"/>
</dbReference>
<dbReference type="AlphaFoldDB" id="A0A319CIE5"/>
<name>A0A319CIE5_9EURO</name>
<reference evidence="1 2" key="1">
    <citation type="submission" date="2016-12" db="EMBL/GenBank/DDBJ databases">
        <title>The genomes of Aspergillus section Nigri reveals drivers in fungal speciation.</title>
        <authorList>
            <consortium name="DOE Joint Genome Institute"/>
            <person name="Vesth T.C."/>
            <person name="Nybo J."/>
            <person name="Theobald S."/>
            <person name="Brandl J."/>
            <person name="Frisvad J.C."/>
            <person name="Nielsen K.F."/>
            <person name="Lyhne E.K."/>
            <person name="Kogle M.E."/>
            <person name="Kuo A."/>
            <person name="Riley R."/>
            <person name="Clum A."/>
            <person name="Nolan M."/>
            <person name="Lipzen A."/>
            <person name="Salamov A."/>
            <person name="Henrissat B."/>
            <person name="Wiebenga A."/>
            <person name="De Vries R.P."/>
            <person name="Grigoriev I.V."/>
            <person name="Mortensen U.H."/>
            <person name="Andersen M.R."/>
            <person name="Baker S.E."/>
        </authorList>
    </citation>
    <scope>NUCLEOTIDE SEQUENCE [LARGE SCALE GENOMIC DNA]</scope>
    <source>
        <strain evidence="1 2">CBS 121591</strain>
    </source>
</reference>
<organism evidence="1 2">
    <name type="scientific">Aspergillus uvarum CBS 121591</name>
    <dbReference type="NCBI Taxonomy" id="1448315"/>
    <lineage>
        <taxon>Eukaryota</taxon>
        <taxon>Fungi</taxon>
        <taxon>Dikarya</taxon>
        <taxon>Ascomycota</taxon>
        <taxon>Pezizomycotina</taxon>
        <taxon>Eurotiomycetes</taxon>
        <taxon>Eurotiomycetidae</taxon>
        <taxon>Eurotiales</taxon>
        <taxon>Aspergillaceae</taxon>
        <taxon>Aspergillus</taxon>
        <taxon>Aspergillus subgen. Circumdati</taxon>
    </lineage>
</organism>
<proteinExistence type="predicted"/>
<dbReference type="GeneID" id="37144003"/>
<evidence type="ECO:0000313" key="2">
    <source>
        <dbReference type="Proteomes" id="UP000248340"/>
    </source>
</evidence>
<gene>
    <name evidence="1" type="ORF">BO82DRAFT_49733</name>
</gene>
<accession>A0A319CIE5</accession>